<name>A0A427U1E1_9VIBR</name>
<comment type="caution">
    <text evidence="2">The sequence shown here is derived from an EMBL/GenBank/DDBJ whole genome shotgun (WGS) entry which is preliminary data.</text>
</comment>
<organism evidence="2 3">
    <name type="scientific">Vibrio pectenicida</name>
    <dbReference type="NCBI Taxonomy" id="62763"/>
    <lineage>
        <taxon>Bacteria</taxon>
        <taxon>Pseudomonadati</taxon>
        <taxon>Pseudomonadota</taxon>
        <taxon>Gammaproteobacteria</taxon>
        <taxon>Vibrionales</taxon>
        <taxon>Vibrionaceae</taxon>
        <taxon>Vibrio</taxon>
    </lineage>
</organism>
<dbReference type="PANTHER" id="PTHR38973:SF2">
    <property type="entry name" value="PARB_REPB_SPO0J FAMILY PLASMID PARTITION PROTEIN"/>
    <property type="match status" value="1"/>
</dbReference>
<dbReference type="SUPFAM" id="SSF110849">
    <property type="entry name" value="ParB/Sulfiredoxin"/>
    <property type="match status" value="1"/>
</dbReference>
<dbReference type="SUPFAM" id="SSF109709">
    <property type="entry name" value="KorB DNA-binding domain-like"/>
    <property type="match status" value="1"/>
</dbReference>
<dbReference type="CDD" id="cd16394">
    <property type="entry name" value="sopB_N"/>
    <property type="match status" value="1"/>
</dbReference>
<evidence type="ECO:0000313" key="3">
    <source>
        <dbReference type="Proteomes" id="UP000269041"/>
    </source>
</evidence>
<evidence type="ECO:0000256" key="1">
    <source>
        <dbReference type="ARBA" id="ARBA00023125"/>
    </source>
</evidence>
<accession>A0A427U1E1</accession>
<dbReference type="AlphaFoldDB" id="A0A427U1E1"/>
<evidence type="ECO:0000313" key="2">
    <source>
        <dbReference type="EMBL" id="RSD30472.1"/>
    </source>
</evidence>
<dbReference type="Proteomes" id="UP000269041">
    <property type="component" value="Unassembled WGS sequence"/>
</dbReference>
<dbReference type="OrthoDB" id="5719994at2"/>
<dbReference type="PANTHER" id="PTHR38973">
    <property type="entry name" value="PLASMID PARTITIONING CONTROL PROTEIN-RELATED"/>
    <property type="match status" value="1"/>
</dbReference>
<gene>
    <name evidence="2" type="ORF">EJA03_13840</name>
</gene>
<protein>
    <submittedName>
        <fullName evidence="2">ParB/RepB/Spo0J family partition protein</fullName>
    </submittedName>
</protein>
<keyword evidence="1" id="KW-0238">DNA-binding</keyword>
<keyword evidence="3" id="KW-1185">Reference proteome</keyword>
<dbReference type="RefSeq" id="WP_125322331.1">
    <property type="nucleotide sequence ID" value="NZ_AP024891.1"/>
</dbReference>
<proteinExistence type="predicted"/>
<sequence length="329" mass="36550">MSKSALALRLEKRKKAVEAGSLGSEDTILENNTTRTLNLASGITVDLKLHSFTGKASIESSTAVDSSNIRIQDLLNDESLKDILSSIEVGQLYPAIGYMENGIVKIVDGSRRRKAAMIKDCTFSVEVADSKISLKDAEEIVRISEQKRKLSYIEWGKYYQAKLDSHVYPNAKCLAEKEGISTGYVSLCLNAAKLPEEIIDVFIDLSLVSTQKDTRALVEIANILRNNELSPKDFINNIQDELSDVLSKSNTPEEHTEMVLAVLLFSVKQLLKKSKGESNKADKQLPKLEKLGGGVTFLVKSKDSSVINLRKVPEDKRNKIKDFIKELMK</sequence>
<dbReference type="InterPro" id="IPR036086">
    <property type="entry name" value="ParB/Sulfiredoxin_sf"/>
</dbReference>
<dbReference type="GO" id="GO:0003677">
    <property type="term" value="F:DNA binding"/>
    <property type="evidence" value="ECO:0007669"/>
    <property type="project" value="UniProtKB-KW"/>
</dbReference>
<dbReference type="EMBL" id="RSFA01000066">
    <property type="protein sequence ID" value="RSD30472.1"/>
    <property type="molecule type" value="Genomic_DNA"/>
</dbReference>
<dbReference type="NCBIfam" id="TIGR00180">
    <property type="entry name" value="parB_part"/>
    <property type="match status" value="1"/>
</dbReference>
<dbReference type="Gene3D" id="1.10.10.2830">
    <property type="match status" value="1"/>
</dbReference>
<reference evidence="2 3" key="1">
    <citation type="submission" date="2018-12" db="EMBL/GenBank/DDBJ databases">
        <title>Genomic taxonomy of the Vibrionaceae family.</title>
        <authorList>
            <person name="Gomez-Gil B."/>
            <person name="Enciso-Ibarra K."/>
        </authorList>
    </citation>
    <scope>NUCLEOTIDE SEQUENCE [LARGE SCALE GENOMIC DNA]</scope>
    <source>
        <strain evidence="2 3">CAIM 594</strain>
    </source>
</reference>
<dbReference type="InterPro" id="IPR004437">
    <property type="entry name" value="ParB/RepB/Spo0J"/>
</dbReference>